<dbReference type="FunFam" id="3.30.50.10:FF:000006">
    <property type="entry name" value="Nuclear receptor subfamily 5 group A member"/>
    <property type="match status" value="1"/>
</dbReference>
<dbReference type="SUPFAM" id="SSF48508">
    <property type="entry name" value="Nuclear receptor ligand-binding domain"/>
    <property type="match status" value="1"/>
</dbReference>
<dbReference type="OrthoDB" id="5771769at2759"/>
<feature type="region of interest" description="Disordered" evidence="10">
    <location>
        <begin position="518"/>
        <end position="578"/>
    </location>
</feature>
<evidence type="ECO:0000256" key="5">
    <source>
        <dbReference type="ARBA" id="ARBA00023015"/>
    </source>
</evidence>
<keyword evidence="3" id="KW-0863">Zinc-finger</keyword>
<dbReference type="GO" id="GO:0004879">
    <property type="term" value="F:nuclear receptor activity"/>
    <property type="evidence" value="ECO:0007669"/>
    <property type="project" value="TreeGrafter"/>
</dbReference>
<reference evidence="13 14" key="2">
    <citation type="journal article" date="2021" name="Genomics">
        <title>High-quality reference genome for Clonorchis sinensis.</title>
        <authorList>
            <person name="Young N.D."/>
            <person name="Stroehlein A.J."/>
            <person name="Kinkar L."/>
            <person name="Wang T."/>
            <person name="Sohn W.M."/>
            <person name="Chang B.C.H."/>
            <person name="Kaur P."/>
            <person name="Weisz D."/>
            <person name="Dudchenko O."/>
            <person name="Aiden E.L."/>
            <person name="Korhonen P.K."/>
            <person name="Gasser R.B."/>
        </authorList>
    </citation>
    <scope>NUCLEOTIDE SEQUENCE [LARGE SCALE GENOMIC DNA]</scope>
    <source>
        <strain evidence="13">Cs-k2</strain>
    </source>
</reference>
<dbReference type="GO" id="GO:0009755">
    <property type="term" value="P:hormone-mediated signaling pathway"/>
    <property type="evidence" value="ECO:0007669"/>
    <property type="project" value="TreeGrafter"/>
</dbReference>
<dbReference type="GO" id="GO:0005634">
    <property type="term" value="C:nucleus"/>
    <property type="evidence" value="ECO:0007669"/>
    <property type="project" value="UniProtKB-SubCell"/>
</dbReference>
<organism evidence="13 14">
    <name type="scientific">Clonorchis sinensis</name>
    <name type="common">Chinese liver fluke</name>
    <dbReference type="NCBI Taxonomy" id="79923"/>
    <lineage>
        <taxon>Eukaryota</taxon>
        <taxon>Metazoa</taxon>
        <taxon>Spiralia</taxon>
        <taxon>Lophotrochozoa</taxon>
        <taxon>Platyhelminthes</taxon>
        <taxon>Trematoda</taxon>
        <taxon>Digenea</taxon>
        <taxon>Opisthorchiida</taxon>
        <taxon>Opisthorchiata</taxon>
        <taxon>Opisthorchiidae</taxon>
        <taxon>Clonorchis</taxon>
    </lineage>
</organism>
<reference evidence="13 14" key="1">
    <citation type="journal article" date="2018" name="Biotechnol. Adv.">
        <title>Improved genomic resources and new bioinformatic workflow for the carcinogenic parasite Clonorchis sinensis: Biotechnological implications.</title>
        <authorList>
            <person name="Wang D."/>
            <person name="Korhonen P.K."/>
            <person name="Gasser R.B."/>
            <person name="Young N.D."/>
        </authorList>
    </citation>
    <scope>NUCLEOTIDE SEQUENCE [LARGE SCALE GENOMIC DNA]</scope>
    <source>
        <strain evidence="13">Cs-k2</strain>
    </source>
</reference>
<feature type="compositionally biased region" description="Polar residues" evidence="10">
    <location>
        <begin position="562"/>
        <end position="578"/>
    </location>
</feature>
<keyword evidence="6" id="KW-0238">DNA-binding</keyword>
<dbReference type="SUPFAM" id="SSF57716">
    <property type="entry name" value="Glucocorticoid receptor-like (DNA-binding domain)"/>
    <property type="match status" value="1"/>
</dbReference>
<dbReference type="SMART" id="SM00399">
    <property type="entry name" value="ZnF_C4"/>
    <property type="match status" value="1"/>
</dbReference>
<protein>
    <submittedName>
        <fullName evidence="13">Nuclear receptor ROR-alpha A</fullName>
    </submittedName>
</protein>
<dbReference type="Pfam" id="PF00105">
    <property type="entry name" value="zf-C4"/>
    <property type="match status" value="1"/>
</dbReference>
<dbReference type="GO" id="GO:0045944">
    <property type="term" value="P:positive regulation of transcription by RNA polymerase II"/>
    <property type="evidence" value="ECO:0007669"/>
    <property type="project" value="TreeGrafter"/>
</dbReference>
<dbReference type="Proteomes" id="UP000286415">
    <property type="component" value="Unassembled WGS sequence"/>
</dbReference>
<dbReference type="InterPro" id="IPR050234">
    <property type="entry name" value="Nuclear_hormone_rcpt_NR1"/>
</dbReference>
<evidence type="ECO:0000313" key="14">
    <source>
        <dbReference type="Proteomes" id="UP000286415"/>
    </source>
</evidence>
<evidence type="ECO:0000256" key="10">
    <source>
        <dbReference type="SAM" id="MobiDB-lite"/>
    </source>
</evidence>
<dbReference type="PROSITE" id="PS51030">
    <property type="entry name" value="NUCLEAR_REC_DBD_2"/>
    <property type="match status" value="1"/>
</dbReference>
<dbReference type="PRINTS" id="PR00047">
    <property type="entry name" value="STROIDFINGER"/>
</dbReference>
<keyword evidence="4" id="KW-0862">Zinc</keyword>
<dbReference type="PANTHER" id="PTHR24082">
    <property type="entry name" value="NUCLEAR HORMONE RECEPTOR"/>
    <property type="match status" value="1"/>
</dbReference>
<accession>A0A8T1MZG6</accession>
<evidence type="ECO:0000256" key="2">
    <source>
        <dbReference type="ARBA" id="ARBA00022723"/>
    </source>
</evidence>
<dbReference type="Gene3D" id="3.30.50.10">
    <property type="entry name" value="Erythroid Transcription Factor GATA-1, subunit A"/>
    <property type="match status" value="1"/>
</dbReference>
<dbReference type="SMART" id="SM00430">
    <property type="entry name" value="HOLI"/>
    <property type="match status" value="1"/>
</dbReference>
<evidence type="ECO:0000256" key="8">
    <source>
        <dbReference type="ARBA" id="ARBA00023170"/>
    </source>
</evidence>
<keyword evidence="9" id="KW-0539">Nucleus</keyword>
<keyword evidence="7" id="KW-0804">Transcription</keyword>
<evidence type="ECO:0000259" key="12">
    <source>
        <dbReference type="PROSITE" id="PS51843"/>
    </source>
</evidence>
<dbReference type="InterPro" id="IPR035500">
    <property type="entry name" value="NHR-like_dom_sf"/>
</dbReference>
<dbReference type="PROSITE" id="PS00031">
    <property type="entry name" value="NUCLEAR_REC_DBD_1"/>
    <property type="match status" value="1"/>
</dbReference>
<feature type="compositionally biased region" description="Basic residues" evidence="10">
    <location>
        <begin position="519"/>
        <end position="540"/>
    </location>
</feature>
<dbReference type="GO" id="GO:0000978">
    <property type="term" value="F:RNA polymerase II cis-regulatory region sequence-specific DNA binding"/>
    <property type="evidence" value="ECO:0007669"/>
    <property type="project" value="TreeGrafter"/>
</dbReference>
<keyword evidence="5" id="KW-0805">Transcription regulation</keyword>
<evidence type="ECO:0000256" key="4">
    <source>
        <dbReference type="ARBA" id="ARBA00022833"/>
    </source>
</evidence>
<dbReference type="InterPro" id="IPR001723">
    <property type="entry name" value="Nuclear_hrmn_rcpt"/>
</dbReference>
<dbReference type="InterPro" id="IPR000536">
    <property type="entry name" value="Nucl_hrmn_rcpt_lig-bd"/>
</dbReference>
<dbReference type="PRINTS" id="PR00398">
    <property type="entry name" value="STRDHORMONER"/>
</dbReference>
<feature type="domain" description="Nuclear receptor" evidence="11">
    <location>
        <begin position="446"/>
        <end position="521"/>
    </location>
</feature>
<dbReference type="InterPro" id="IPR001628">
    <property type="entry name" value="Znf_hrmn_rcpt"/>
</dbReference>
<dbReference type="PANTHER" id="PTHR24082:SF473">
    <property type="entry name" value="ECDYSONE-INDUCED PROTEIN 75B, ISOFORM B"/>
    <property type="match status" value="1"/>
</dbReference>
<feature type="region of interest" description="Disordered" evidence="10">
    <location>
        <begin position="122"/>
        <end position="144"/>
    </location>
</feature>
<dbReference type="Gene3D" id="1.10.565.10">
    <property type="entry name" value="Retinoid X Receptor"/>
    <property type="match status" value="1"/>
</dbReference>
<keyword evidence="14" id="KW-1185">Reference proteome</keyword>
<evidence type="ECO:0000256" key="6">
    <source>
        <dbReference type="ARBA" id="ARBA00023125"/>
    </source>
</evidence>
<keyword evidence="8 13" id="KW-0675">Receptor</keyword>
<dbReference type="GO" id="GO:0000122">
    <property type="term" value="P:negative regulation of transcription by RNA polymerase II"/>
    <property type="evidence" value="ECO:0007669"/>
    <property type="project" value="TreeGrafter"/>
</dbReference>
<sequence>MNSSSEAEVLQSAISSKEDWNYNSSSTSEIQPRAITSFESYLNDVEPVFDHQLSCYTPAIPSCTTSHLSKDTSDARQNQGCVTAEDLQQEYTPGSIVTNCSLLPTADSINYLPYYLPDRSIGSSVQSPSDTTSLHSRSPTHVTRVASTSDMVLPNEPLVLSEGPVLSQSTVAPDESSSLDLDRVFSAIINPVSDMHFTPASHAVDPRNPVNHCPSLSSFVASSGNSTVPENVAGSMNLERRRHLSGFRDSSFSSALSDASESLNSNSMDYICESSHCQDIRSSFYTKAGTSGPHAPSSLCTIPSEGLSSSFPGTFDRSLHSAPDSLISARSILSSCDSQTNTTLQHQPNMLDTYSRSDRPVKNTHFTGVDPFTFSPSNESHSWNYPQASTTSCNKFPFVSEFQLNHQEFSVNRPGPLSAQPDSTFAADTHSSTENVGQAAQAGVLLRACVVCGDKSTGAHYGVFTCEGCKGFFRRAVHRNQTYACARNGSCEVNRALRNKCQHCRFLKCLASGMSKDAVRRKQPAGSKKSSKTTGRRRSNKSAYSSLELPEPMLPSDVNRSDACSSQTTPGSVYSGTEQSTVGWTAGNGISFPAASTNPLGKLSPTTNLLSPQDRQIIVSLHDLVRASKKHSLAETRMQMNSCLPEADGKIVITSVEQILCPAQLCFAYQFSGCLAEFGQLSQHDQAILIRGCLMELTFLLMCNNYRLAPERESALCAGDGTEISASGGECSAYLVSPWNANFRITEASFSHLHLTDNTWTPSRILKFAWRLTQLRLTDEEIGPLLGLVLFTPERANLLEVQAVSRIQGVWAELLRRLCESQGSRTRCAHLILLLSTLRELAAKVTHNLARWYSFNQIPIPNNLREFLMPVLNPNDYM</sequence>
<dbReference type="GO" id="GO:0030154">
    <property type="term" value="P:cell differentiation"/>
    <property type="evidence" value="ECO:0007669"/>
    <property type="project" value="TreeGrafter"/>
</dbReference>
<dbReference type="AlphaFoldDB" id="A0A8T1MZG6"/>
<dbReference type="EMBL" id="NIRI02000010">
    <property type="protein sequence ID" value="KAG5454255.1"/>
    <property type="molecule type" value="Genomic_DNA"/>
</dbReference>
<evidence type="ECO:0000256" key="1">
    <source>
        <dbReference type="ARBA" id="ARBA00004123"/>
    </source>
</evidence>
<evidence type="ECO:0000256" key="9">
    <source>
        <dbReference type="ARBA" id="ARBA00023242"/>
    </source>
</evidence>
<dbReference type="CDD" id="cd06916">
    <property type="entry name" value="NR_DBD_like"/>
    <property type="match status" value="1"/>
</dbReference>
<dbReference type="GO" id="GO:0008270">
    <property type="term" value="F:zinc ion binding"/>
    <property type="evidence" value="ECO:0007669"/>
    <property type="project" value="UniProtKB-KW"/>
</dbReference>
<comment type="subcellular location">
    <subcellularLocation>
        <location evidence="1">Nucleus</location>
    </subcellularLocation>
</comment>
<dbReference type="InterPro" id="IPR013088">
    <property type="entry name" value="Znf_NHR/GATA"/>
</dbReference>
<name>A0A8T1MZG6_CLOSI</name>
<gene>
    <name evidence="13" type="ORF">CSKR_106519</name>
</gene>
<evidence type="ECO:0000256" key="3">
    <source>
        <dbReference type="ARBA" id="ARBA00022771"/>
    </source>
</evidence>
<feature type="domain" description="NR LBD" evidence="12">
    <location>
        <begin position="616"/>
        <end position="871"/>
    </location>
</feature>
<comment type="caution">
    <text evidence="13">The sequence shown here is derived from an EMBL/GenBank/DDBJ whole genome shotgun (WGS) entry which is preliminary data.</text>
</comment>
<dbReference type="PROSITE" id="PS51843">
    <property type="entry name" value="NR_LBD"/>
    <property type="match status" value="1"/>
</dbReference>
<evidence type="ECO:0000259" key="11">
    <source>
        <dbReference type="PROSITE" id="PS51030"/>
    </source>
</evidence>
<evidence type="ECO:0000256" key="7">
    <source>
        <dbReference type="ARBA" id="ARBA00023163"/>
    </source>
</evidence>
<dbReference type="Pfam" id="PF00104">
    <property type="entry name" value="Hormone_recep"/>
    <property type="match status" value="1"/>
</dbReference>
<evidence type="ECO:0000313" key="13">
    <source>
        <dbReference type="EMBL" id="KAG5454255.1"/>
    </source>
</evidence>
<proteinExistence type="predicted"/>
<keyword evidence="2" id="KW-0479">Metal-binding</keyword>